<evidence type="ECO:0000313" key="1">
    <source>
        <dbReference type="EMBL" id="MEW9573708.1"/>
    </source>
</evidence>
<dbReference type="Pfam" id="PF02423">
    <property type="entry name" value="OCD_Mu_crystall"/>
    <property type="match status" value="1"/>
</dbReference>
<dbReference type="EMBL" id="JBFOHK010000006">
    <property type="protein sequence ID" value="MEW9573708.1"/>
    <property type="molecule type" value="Genomic_DNA"/>
</dbReference>
<comment type="caution">
    <text evidence="1">The sequence shown here is derived from an EMBL/GenBank/DDBJ whole genome shotgun (WGS) entry which is preliminary data.</text>
</comment>
<dbReference type="PANTHER" id="PTHR13812">
    <property type="entry name" value="KETIMINE REDUCTASE MU-CRYSTALLIN"/>
    <property type="match status" value="1"/>
</dbReference>
<dbReference type="InterPro" id="IPR036291">
    <property type="entry name" value="NAD(P)-bd_dom_sf"/>
</dbReference>
<dbReference type="RefSeq" id="WP_367855765.1">
    <property type="nucleotide sequence ID" value="NZ_JBFOHK010000006.1"/>
</dbReference>
<dbReference type="PANTHER" id="PTHR13812:SF19">
    <property type="entry name" value="KETIMINE REDUCTASE MU-CRYSTALLIN"/>
    <property type="match status" value="1"/>
</dbReference>
<gene>
    <name evidence="1" type="ORF">ABQJ54_18290</name>
</gene>
<evidence type="ECO:0000313" key="2">
    <source>
        <dbReference type="Proteomes" id="UP001556220"/>
    </source>
</evidence>
<dbReference type="InterPro" id="IPR023401">
    <property type="entry name" value="ODC_N"/>
</dbReference>
<dbReference type="SUPFAM" id="SSF51735">
    <property type="entry name" value="NAD(P)-binding Rossmann-fold domains"/>
    <property type="match status" value="1"/>
</dbReference>
<reference evidence="1 2" key="1">
    <citation type="submission" date="2024-06" db="EMBL/GenBank/DDBJ databases">
        <authorList>
            <person name="Woo H."/>
        </authorList>
    </citation>
    <scope>NUCLEOTIDE SEQUENCE [LARGE SCALE GENOMIC DNA]</scope>
    <source>
        <strain evidence="1 2">Si-c</strain>
    </source>
</reference>
<dbReference type="Gene3D" id="3.40.50.720">
    <property type="entry name" value="NAD(P)-binding Rossmann-like Domain"/>
    <property type="match status" value="1"/>
</dbReference>
<proteinExistence type="predicted"/>
<dbReference type="Proteomes" id="UP001556220">
    <property type="component" value="Unassembled WGS sequence"/>
</dbReference>
<evidence type="ECO:0008006" key="3">
    <source>
        <dbReference type="Google" id="ProtNLM"/>
    </source>
</evidence>
<accession>A0ABV3QIN1</accession>
<protein>
    <recommendedName>
        <fullName evidence="3">Ornithine cyclodeaminase family protein</fullName>
    </recommendedName>
</protein>
<dbReference type="InterPro" id="IPR003462">
    <property type="entry name" value="ODC_Mu_crystall"/>
</dbReference>
<organism evidence="1 2">
    <name type="scientific">Rhodanobacter lycopersici</name>
    <dbReference type="NCBI Taxonomy" id="3162487"/>
    <lineage>
        <taxon>Bacteria</taxon>
        <taxon>Pseudomonadati</taxon>
        <taxon>Pseudomonadota</taxon>
        <taxon>Gammaproteobacteria</taxon>
        <taxon>Lysobacterales</taxon>
        <taxon>Rhodanobacteraceae</taxon>
        <taxon>Rhodanobacter</taxon>
    </lineage>
</organism>
<keyword evidence="2" id="KW-1185">Reference proteome</keyword>
<name>A0ABV3QIN1_9GAMM</name>
<dbReference type="Gene3D" id="3.30.1780.10">
    <property type="entry name" value="ornithine cyclodeaminase, domain 1"/>
    <property type="match status" value="1"/>
</dbReference>
<sequence>MEVEILCDADIDRIPIMVFMDAISDYVIADFEGRAVSPPRQTVGFPAGRIAFTTGGLGHVAGFRVYESFNSISRAGEDQIVAVWDTTTCSLEGVCLGSRLGAIRTGALGGIAFAALTPPSISRCALIGTGLQAETQLLAVLARRQLAEVRVYSRNRARRDAFVERMQAVAGSTCIAAFDSAEAAAEGVEAVVLATNSETPVIDPAALEQVDHIATVGPKFRDAHELPLPAVTGRLIVSDSPQQIRAQGQRHMLFAHPGQGEVRHLGEILSKGRPPVLHRSLYLSAGLSGTEVIALHAALTYRSNHV</sequence>